<dbReference type="PANTHER" id="PTHR21505:SF12">
    <property type="entry name" value="MADF DOMAIN-CONTAINING PROTEIN-RELATED"/>
    <property type="match status" value="1"/>
</dbReference>
<protein>
    <recommendedName>
        <fullName evidence="1">MADF domain-containing protein</fullName>
    </recommendedName>
</protein>
<evidence type="ECO:0000313" key="2">
    <source>
        <dbReference type="EMBL" id="CAH1966655.1"/>
    </source>
</evidence>
<accession>A0A9P0P5X1</accession>
<dbReference type="OrthoDB" id="9909584at2759"/>
<comment type="caution">
    <text evidence="2">The sequence shown here is derived from an EMBL/GenBank/DDBJ whole genome shotgun (WGS) entry which is preliminary data.</text>
</comment>
<sequence length="94" mass="10683">MSSSSEQIALLIELHEKHTCLYIVKHPDYHNKNKRSMATAQIVEGLKDVRPNVSGEQVQKKILGLRTSYAQERRKVFESLRSGMGEEEVRSAAD</sequence>
<name>A0A9P0P5X1_ACAOB</name>
<evidence type="ECO:0000313" key="3">
    <source>
        <dbReference type="Proteomes" id="UP001152888"/>
    </source>
</evidence>
<evidence type="ECO:0000259" key="1">
    <source>
        <dbReference type="PROSITE" id="PS51029"/>
    </source>
</evidence>
<dbReference type="PANTHER" id="PTHR21505">
    <property type="entry name" value="MADF DOMAIN-CONTAINING PROTEIN-RELATED"/>
    <property type="match status" value="1"/>
</dbReference>
<feature type="domain" description="MADF" evidence="1">
    <location>
        <begin position="10"/>
        <end position="94"/>
    </location>
</feature>
<dbReference type="InterPro" id="IPR006578">
    <property type="entry name" value="MADF-dom"/>
</dbReference>
<dbReference type="EMBL" id="CAKOFQ010006735">
    <property type="protein sequence ID" value="CAH1966655.1"/>
    <property type="molecule type" value="Genomic_DNA"/>
</dbReference>
<reference evidence="2" key="1">
    <citation type="submission" date="2022-03" db="EMBL/GenBank/DDBJ databases">
        <authorList>
            <person name="Sayadi A."/>
        </authorList>
    </citation>
    <scope>NUCLEOTIDE SEQUENCE</scope>
</reference>
<gene>
    <name evidence="2" type="ORF">ACAOBT_LOCUS6953</name>
</gene>
<organism evidence="2 3">
    <name type="scientific">Acanthoscelides obtectus</name>
    <name type="common">Bean weevil</name>
    <name type="synonym">Bruchus obtectus</name>
    <dbReference type="NCBI Taxonomy" id="200917"/>
    <lineage>
        <taxon>Eukaryota</taxon>
        <taxon>Metazoa</taxon>
        <taxon>Ecdysozoa</taxon>
        <taxon>Arthropoda</taxon>
        <taxon>Hexapoda</taxon>
        <taxon>Insecta</taxon>
        <taxon>Pterygota</taxon>
        <taxon>Neoptera</taxon>
        <taxon>Endopterygota</taxon>
        <taxon>Coleoptera</taxon>
        <taxon>Polyphaga</taxon>
        <taxon>Cucujiformia</taxon>
        <taxon>Chrysomeloidea</taxon>
        <taxon>Chrysomelidae</taxon>
        <taxon>Bruchinae</taxon>
        <taxon>Bruchini</taxon>
        <taxon>Acanthoscelides</taxon>
    </lineage>
</organism>
<dbReference type="PROSITE" id="PS51029">
    <property type="entry name" value="MADF"/>
    <property type="match status" value="1"/>
</dbReference>
<dbReference type="Proteomes" id="UP001152888">
    <property type="component" value="Unassembled WGS sequence"/>
</dbReference>
<dbReference type="AlphaFoldDB" id="A0A9P0P5X1"/>
<dbReference type="Pfam" id="PF10545">
    <property type="entry name" value="MADF_DNA_bdg"/>
    <property type="match status" value="1"/>
</dbReference>
<proteinExistence type="predicted"/>
<keyword evidence="3" id="KW-1185">Reference proteome</keyword>